<dbReference type="PANTHER" id="PTHR30329">
    <property type="entry name" value="STATOR ELEMENT OF FLAGELLAR MOTOR COMPLEX"/>
    <property type="match status" value="1"/>
</dbReference>
<comment type="subcellular location">
    <subcellularLocation>
        <location evidence="1">Cell outer membrane</location>
    </subcellularLocation>
</comment>
<evidence type="ECO:0000313" key="7">
    <source>
        <dbReference type="EMBL" id="MFD1912325.1"/>
    </source>
</evidence>
<evidence type="ECO:0000256" key="5">
    <source>
        <dbReference type="SAM" id="MobiDB-lite"/>
    </source>
</evidence>
<feature type="compositionally biased region" description="Acidic residues" evidence="5">
    <location>
        <begin position="57"/>
        <end position="68"/>
    </location>
</feature>
<dbReference type="InterPro" id="IPR006665">
    <property type="entry name" value="OmpA-like"/>
</dbReference>
<dbReference type="SUPFAM" id="SSF103088">
    <property type="entry name" value="OmpA-like"/>
    <property type="match status" value="1"/>
</dbReference>
<dbReference type="InterPro" id="IPR006664">
    <property type="entry name" value="OMP_bac"/>
</dbReference>
<evidence type="ECO:0000259" key="6">
    <source>
        <dbReference type="PROSITE" id="PS51123"/>
    </source>
</evidence>
<evidence type="ECO:0000256" key="1">
    <source>
        <dbReference type="ARBA" id="ARBA00004442"/>
    </source>
</evidence>
<dbReference type="PANTHER" id="PTHR30329:SF21">
    <property type="entry name" value="LIPOPROTEIN YIAD-RELATED"/>
    <property type="match status" value="1"/>
</dbReference>
<reference evidence="8" key="1">
    <citation type="journal article" date="2019" name="Int. J. Syst. Evol. Microbiol.">
        <title>The Global Catalogue of Microorganisms (GCM) 10K type strain sequencing project: providing services to taxonomists for standard genome sequencing and annotation.</title>
        <authorList>
            <consortium name="The Broad Institute Genomics Platform"/>
            <consortium name="The Broad Institute Genome Sequencing Center for Infectious Disease"/>
            <person name="Wu L."/>
            <person name="Ma J."/>
        </authorList>
    </citation>
    <scope>NUCLEOTIDE SEQUENCE [LARGE SCALE GENOMIC DNA]</scope>
    <source>
        <strain evidence="8">CGMCC 4.7242</strain>
    </source>
</reference>
<feature type="compositionally biased region" description="Acidic residues" evidence="5">
    <location>
        <begin position="95"/>
        <end position="104"/>
    </location>
</feature>
<dbReference type="PROSITE" id="PS51123">
    <property type="entry name" value="OMPA_2"/>
    <property type="match status" value="1"/>
</dbReference>
<dbReference type="EMBL" id="JBHUGH010000006">
    <property type="protein sequence ID" value="MFD1912325.1"/>
    <property type="molecule type" value="Genomic_DNA"/>
</dbReference>
<dbReference type="Pfam" id="PF00691">
    <property type="entry name" value="OmpA"/>
    <property type="match status" value="1"/>
</dbReference>
<dbReference type="Gene3D" id="3.30.1330.60">
    <property type="entry name" value="OmpA-like domain"/>
    <property type="match status" value="1"/>
</dbReference>
<evidence type="ECO:0000313" key="8">
    <source>
        <dbReference type="Proteomes" id="UP001597353"/>
    </source>
</evidence>
<feature type="compositionally biased region" description="Acidic residues" evidence="5">
    <location>
        <begin position="137"/>
        <end position="147"/>
    </location>
</feature>
<feature type="compositionally biased region" description="Acidic residues" evidence="5">
    <location>
        <begin position="232"/>
        <end position="270"/>
    </location>
</feature>
<feature type="compositionally biased region" description="Low complexity" evidence="5">
    <location>
        <begin position="158"/>
        <end position="181"/>
    </location>
</feature>
<sequence length="720" mass="77356">MPRSRISRSPFRATTALTLSLSLMQPTMGFGQAVEGGNGEDAELRRELCLEAPDLEGCDAILEGDPEIPGDTPAEVPDETPDQPDIEPVTPTEAPEPDLPEPEIPEPATPEPEIPEPQQPEIEQPEIQQAPQGAPEAEGEADMEAEVEITPADDVTEEAPAGEAPAGEAGAEGTQSGPAPEQEGEQDAEQDAGQEGEQPLTLEAIQDAEGEADGEAPADPEEVTPPVTPEELGVEEEATEETTEGEATETEATDTEATETDPAIAEEVEQFEALPEGTEAPEVIEAPETVEAPLEASPQPTAEDDARVQRLLEDPEVAGAVDTLTRALALQSEEEAVETDPAAEGETTEQAETTEPADGTATATAAGAALAALLATQQGEGAGDLAPADVIEQVLTRENSRSSAEDFDSRIVTLSSPQAQREEERRGLTRLEQAGLLALGAVAVGMLVGNNRVVANSGDRVVVDRGDGNLAVWKDDDALIRQPGSTERVERYNDGSTRTVLDRQDGSQIITVRDATGRVLWRERREPNGETVRLIDDTQRYAPVDVSRLPPPRIGEVRVTERTDTAMLRALLAEAEAQDLGRTFSLRQVRETRELRELAPEISTDPITFETASSVVRTSEARKLVQIGRLMQEMIAENPREIFLIEGHTDAVGSASYNLALSDRRAESVALALTEYFGVPPENLVVQGYGERFLKVQTQAAEQANRRVAVRRITWLLNNR</sequence>
<feature type="region of interest" description="Disordered" evidence="5">
    <location>
        <begin position="331"/>
        <end position="360"/>
    </location>
</feature>
<feature type="compositionally biased region" description="Acidic residues" evidence="5">
    <location>
        <begin position="332"/>
        <end position="349"/>
    </location>
</feature>
<proteinExistence type="predicted"/>
<keyword evidence="3" id="KW-0998">Cell outer membrane</keyword>
<name>A0ABW4S406_9RHOB</name>
<dbReference type="CDD" id="cd07185">
    <property type="entry name" value="OmpA_C-like"/>
    <property type="match status" value="1"/>
</dbReference>
<feature type="compositionally biased region" description="Low complexity" evidence="5">
    <location>
        <begin position="119"/>
        <end position="136"/>
    </location>
</feature>
<evidence type="ECO:0000256" key="2">
    <source>
        <dbReference type="ARBA" id="ARBA00023136"/>
    </source>
</evidence>
<feature type="domain" description="OmpA-like" evidence="6">
    <location>
        <begin position="596"/>
        <end position="720"/>
    </location>
</feature>
<dbReference type="InterPro" id="IPR036737">
    <property type="entry name" value="OmpA-like_sf"/>
</dbReference>
<feature type="compositionally biased region" description="Acidic residues" evidence="5">
    <location>
        <begin position="206"/>
        <end position="222"/>
    </location>
</feature>
<feature type="compositionally biased region" description="Pro residues" evidence="5">
    <location>
        <begin position="105"/>
        <end position="118"/>
    </location>
</feature>
<protein>
    <submittedName>
        <fullName evidence="7">OmpA family protein</fullName>
    </submittedName>
</protein>
<feature type="region of interest" description="Disordered" evidence="5">
    <location>
        <begin position="57"/>
        <end position="319"/>
    </location>
</feature>
<dbReference type="Proteomes" id="UP001597353">
    <property type="component" value="Unassembled WGS sequence"/>
</dbReference>
<dbReference type="PRINTS" id="PR01021">
    <property type="entry name" value="OMPADOMAIN"/>
</dbReference>
<keyword evidence="2 4" id="KW-0472">Membrane</keyword>
<feature type="compositionally biased region" description="Acidic residues" evidence="5">
    <location>
        <begin position="76"/>
        <end position="85"/>
    </location>
</feature>
<accession>A0ABW4S406</accession>
<feature type="compositionally biased region" description="Basic and acidic residues" evidence="5">
    <location>
        <begin position="304"/>
        <end position="313"/>
    </location>
</feature>
<dbReference type="RefSeq" id="WP_390260870.1">
    <property type="nucleotide sequence ID" value="NZ_JBHUGH010000006.1"/>
</dbReference>
<comment type="caution">
    <text evidence="7">The sequence shown here is derived from an EMBL/GenBank/DDBJ whole genome shotgun (WGS) entry which is preliminary data.</text>
</comment>
<dbReference type="InterPro" id="IPR050330">
    <property type="entry name" value="Bact_OuterMem_StrucFunc"/>
</dbReference>
<feature type="compositionally biased region" description="Acidic residues" evidence="5">
    <location>
        <begin position="182"/>
        <end position="194"/>
    </location>
</feature>
<gene>
    <name evidence="7" type="ORF">ACFSGJ_08865</name>
</gene>
<evidence type="ECO:0000256" key="4">
    <source>
        <dbReference type="PROSITE-ProRule" id="PRU00473"/>
    </source>
</evidence>
<keyword evidence="8" id="KW-1185">Reference proteome</keyword>
<feature type="region of interest" description="Disordered" evidence="5">
    <location>
        <begin position="397"/>
        <end position="424"/>
    </location>
</feature>
<feature type="compositionally biased region" description="Basic and acidic residues" evidence="5">
    <location>
        <begin position="398"/>
        <end position="409"/>
    </location>
</feature>
<organism evidence="7 8">
    <name type="scientific">Halodurantibacterium flavum</name>
    <dbReference type="NCBI Taxonomy" id="1382802"/>
    <lineage>
        <taxon>Bacteria</taxon>
        <taxon>Pseudomonadati</taxon>
        <taxon>Pseudomonadota</taxon>
        <taxon>Alphaproteobacteria</taxon>
        <taxon>Rhodobacterales</taxon>
        <taxon>Paracoccaceae</taxon>
        <taxon>Halodurantibacterium</taxon>
    </lineage>
</organism>
<evidence type="ECO:0000256" key="3">
    <source>
        <dbReference type="ARBA" id="ARBA00023237"/>
    </source>
</evidence>
<feature type="compositionally biased region" description="Low complexity" evidence="5">
    <location>
        <begin position="350"/>
        <end position="360"/>
    </location>
</feature>